<comment type="cofactor">
    <cofactor evidence="1">
        <name>Ca(2+)</name>
        <dbReference type="ChEBI" id="CHEBI:29108"/>
    </cofactor>
</comment>
<dbReference type="InterPro" id="IPR047115">
    <property type="entry name" value="ARSB"/>
</dbReference>
<keyword evidence="5" id="KW-0106">Calcium</keyword>
<keyword evidence="4" id="KW-0378">Hydrolase</keyword>
<protein>
    <recommendedName>
        <fullName evidence="7">Sulfatase N-terminal domain-containing protein</fullName>
    </recommendedName>
</protein>
<keyword evidence="6" id="KW-0325">Glycoprotein</keyword>
<dbReference type="AlphaFoldDB" id="A0A1B0DFK3"/>
<dbReference type="InterPro" id="IPR024607">
    <property type="entry name" value="Sulfatase_CS"/>
</dbReference>
<dbReference type="Gene3D" id="3.40.720.10">
    <property type="entry name" value="Alkaline Phosphatase, subunit A"/>
    <property type="match status" value="1"/>
</dbReference>
<reference evidence="8" key="1">
    <citation type="submission" date="2022-08" db="UniProtKB">
        <authorList>
            <consortium name="EnsemblMetazoa"/>
        </authorList>
    </citation>
    <scope>IDENTIFICATION</scope>
    <source>
        <strain evidence="8">Israel</strain>
    </source>
</reference>
<evidence type="ECO:0000256" key="3">
    <source>
        <dbReference type="ARBA" id="ARBA00022723"/>
    </source>
</evidence>
<evidence type="ECO:0000313" key="8">
    <source>
        <dbReference type="EnsemblMetazoa" id="PPAI006814-PA"/>
    </source>
</evidence>
<keyword evidence="3" id="KW-0479">Metal-binding</keyword>
<dbReference type="PANTHER" id="PTHR10342">
    <property type="entry name" value="ARYLSULFATASE"/>
    <property type="match status" value="1"/>
</dbReference>
<sequence length="101" mass="11349">MKFRVALCLVLVNLLVIEAQDQRPNIVFILADDLGWNDVGFHGSNQIPTPNLDALAYSGLILQRYYVTPICTPSRAALMTGKYPIHLGEYRLLFVSEAKKE</sequence>
<evidence type="ECO:0000256" key="5">
    <source>
        <dbReference type="ARBA" id="ARBA00022837"/>
    </source>
</evidence>
<dbReference type="EMBL" id="AJVK01058793">
    <property type="status" value="NOT_ANNOTATED_CDS"/>
    <property type="molecule type" value="Genomic_DNA"/>
</dbReference>
<evidence type="ECO:0000256" key="1">
    <source>
        <dbReference type="ARBA" id="ARBA00001913"/>
    </source>
</evidence>
<proteinExistence type="inferred from homology"/>
<dbReference type="Proteomes" id="UP000092462">
    <property type="component" value="Unassembled WGS sequence"/>
</dbReference>
<evidence type="ECO:0000256" key="2">
    <source>
        <dbReference type="ARBA" id="ARBA00008779"/>
    </source>
</evidence>
<dbReference type="PROSITE" id="PS00523">
    <property type="entry name" value="SULFATASE_1"/>
    <property type="match status" value="1"/>
</dbReference>
<dbReference type="VEuPathDB" id="VectorBase:PPAPM1_005507"/>
<comment type="similarity">
    <text evidence="2">Belongs to the sulfatase family.</text>
</comment>
<dbReference type="SUPFAM" id="SSF53649">
    <property type="entry name" value="Alkaline phosphatase-like"/>
    <property type="match status" value="1"/>
</dbReference>
<dbReference type="Pfam" id="PF00884">
    <property type="entry name" value="Sulfatase"/>
    <property type="match status" value="1"/>
</dbReference>
<dbReference type="InterPro" id="IPR017850">
    <property type="entry name" value="Alkaline_phosphatase_core_sf"/>
</dbReference>
<evidence type="ECO:0000256" key="6">
    <source>
        <dbReference type="ARBA" id="ARBA00023180"/>
    </source>
</evidence>
<evidence type="ECO:0000313" key="9">
    <source>
        <dbReference type="Proteomes" id="UP000092462"/>
    </source>
</evidence>
<dbReference type="EnsemblMetazoa" id="PPAI006814-RA">
    <property type="protein sequence ID" value="PPAI006814-PA"/>
    <property type="gene ID" value="PPAI006814"/>
</dbReference>
<organism evidence="8 9">
    <name type="scientific">Phlebotomus papatasi</name>
    <name type="common">Sandfly</name>
    <dbReference type="NCBI Taxonomy" id="29031"/>
    <lineage>
        <taxon>Eukaryota</taxon>
        <taxon>Metazoa</taxon>
        <taxon>Ecdysozoa</taxon>
        <taxon>Arthropoda</taxon>
        <taxon>Hexapoda</taxon>
        <taxon>Insecta</taxon>
        <taxon>Pterygota</taxon>
        <taxon>Neoptera</taxon>
        <taxon>Endopterygota</taxon>
        <taxon>Diptera</taxon>
        <taxon>Nematocera</taxon>
        <taxon>Psychodoidea</taxon>
        <taxon>Psychodidae</taxon>
        <taxon>Phlebotomus</taxon>
        <taxon>Phlebotomus</taxon>
    </lineage>
</organism>
<name>A0A1B0DFK3_PHLPP</name>
<dbReference type="VEuPathDB" id="VectorBase:PPAI006814"/>
<dbReference type="InterPro" id="IPR000917">
    <property type="entry name" value="Sulfatase_N"/>
</dbReference>
<keyword evidence="9" id="KW-1185">Reference proteome</keyword>
<dbReference type="GO" id="GO:0046872">
    <property type="term" value="F:metal ion binding"/>
    <property type="evidence" value="ECO:0007669"/>
    <property type="project" value="UniProtKB-KW"/>
</dbReference>
<evidence type="ECO:0000256" key="4">
    <source>
        <dbReference type="ARBA" id="ARBA00022801"/>
    </source>
</evidence>
<dbReference type="GO" id="GO:0008484">
    <property type="term" value="F:sulfuric ester hydrolase activity"/>
    <property type="evidence" value="ECO:0007669"/>
    <property type="project" value="InterPro"/>
</dbReference>
<accession>A0A1B0DFK3</accession>
<feature type="domain" description="Sulfatase N-terminal" evidence="7">
    <location>
        <begin position="24"/>
        <end position="90"/>
    </location>
</feature>
<evidence type="ECO:0000259" key="7">
    <source>
        <dbReference type="Pfam" id="PF00884"/>
    </source>
</evidence>
<dbReference type="PANTHER" id="PTHR10342:SF273">
    <property type="entry name" value="RE14504P"/>
    <property type="match status" value="1"/>
</dbReference>